<dbReference type="Proteomes" id="UP000006250">
    <property type="component" value="Unassembled WGS sequence"/>
</dbReference>
<gene>
    <name evidence="1" type="ORF">DesfrDRAFT_1378</name>
</gene>
<dbReference type="eggNOG" id="ENOG50317RB">
    <property type="taxonomic scope" value="Bacteria"/>
</dbReference>
<dbReference type="InterPro" id="IPR013320">
    <property type="entry name" value="ConA-like_dom_sf"/>
</dbReference>
<reference evidence="1 2" key="1">
    <citation type="submission" date="2010-08" db="EMBL/GenBank/DDBJ databases">
        <title>The draft genome of Desulfovibrio fructosovorans JJ.</title>
        <authorList>
            <consortium name="US DOE Joint Genome Institute (JGI-PGF)"/>
            <person name="Lucas S."/>
            <person name="Copeland A."/>
            <person name="Lapidus A."/>
            <person name="Cheng J.-F."/>
            <person name="Bruce D."/>
            <person name="Goodwin L."/>
            <person name="Pitluck S."/>
            <person name="Land M.L."/>
            <person name="Hauser L."/>
            <person name="Chang Y.-J."/>
            <person name="Jeffries C."/>
            <person name="Wall J.D."/>
            <person name="Stahl D.A."/>
            <person name="Arkin A.P."/>
            <person name="Dehal P."/>
            <person name="Stolyar S.M."/>
            <person name="Hazen T.C."/>
            <person name="Woyke T.J."/>
        </authorList>
    </citation>
    <scope>NUCLEOTIDE SEQUENCE [LARGE SCALE GENOMIC DNA]</scope>
    <source>
        <strain evidence="1 2">JJ</strain>
    </source>
</reference>
<dbReference type="SUPFAM" id="SSF49899">
    <property type="entry name" value="Concanavalin A-like lectins/glucanases"/>
    <property type="match status" value="1"/>
</dbReference>
<comment type="caution">
    <text evidence="1">The sequence shown here is derived from an EMBL/GenBank/DDBJ whole genome shotgun (WGS) entry which is preliminary data.</text>
</comment>
<evidence type="ECO:0000313" key="2">
    <source>
        <dbReference type="Proteomes" id="UP000006250"/>
    </source>
</evidence>
<protein>
    <submittedName>
        <fullName evidence="1">Uncharacterized protein</fullName>
    </submittedName>
</protein>
<name>E1JUS9_SOLFR</name>
<accession>E1JUS9</accession>
<evidence type="ECO:0000313" key="1">
    <source>
        <dbReference type="EMBL" id="EFL51843.1"/>
    </source>
</evidence>
<organism evidence="1 2">
    <name type="scientific">Solidesulfovibrio fructosivorans JJ]</name>
    <dbReference type="NCBI Taxonomy" id="596151"/>
    <lineage>
        <taxon>Bacteria</taxon>
        <taxon>Pseudomonadati</taxon>
        <taxon>Thermodesulfobacteriota</taxon>
        <taxon>Desulfovibrionia</taxon>
        <taxon>Desulfovibrionales</taxon>
        <taxon>Desulfovibrionaceae</taxon>
        <taxon>Solidesulfovibrio</taxon>
    </lineage>
</organism>
<dbReference type="EMBL" id="AECZ01000007">
    <property type="protein sequence ID" value="EFL51843.1"/>
    <property type="molecule type" value="Genomic_DNA"/>
</dbReference>
<sequence length="615" mass="68626">MNVQEWAEYKRTGIIPFADQVFWSLQGDRQRADGLRGLAMQVVNRLKAANATNQIASDSLRLDDGSIIQVNKAYNFIYVTVFCPEKKPLQPGQEPVNIPVLQPGQFYYVPGCIGRYFFGNDDLRNEIYLPPSYFAEGADTMNTGRGMSFLTLKEVGLPYPSASPDGSISRYAKACYLPGANPDLGYSGSRLEMAPPHIPTSGPFSISCVVRLRKEIAIDYTSTSKTKELDCGYQVYNPVKPRFLFSDDGEVWTATCPGSMAPLVGYKIPSRFSTHWVKFTYPWPDYNTNFVTKEEKQIGYREIATVCTDEPLMESDYDTASPYWDKVETGEQETLSGEFQTGWEENAEVANAAPYASFCTFKVDGEHGKAAGTRAVASLSDGSKRYSTVVSYIYEYNEDSSIKDTILTLKDYQYKLYMTEAQPSLTFGSQPFPVNHPQGYMVGMNLLGMAWYNGDRIIAGKISDFQTEYSTQPIVSEPLNIGEWHHVCVTYGESGETRLFVTKLGSKTINITEGTSAQSNFVNTDGWGNSVKIMVGADDWHIAPSEDSEPAKWTSEWIFSAYMDIAMLRFYKRELSKGEARLLLFEAFHGAFVADDLEAAQLQGNGLIPITLQGD</sequence>
<dbReference type="RefSeq" id="WP_005992376.1">
    <property type="nucleotide sequence ID" value="NZ_AECZ01000007.1"/>
</dbReference>
<keyword evidence="2" id="KW-1185">Reference proteome</keyword>
<dbReference type="AlphaFoldDB" id="E1JUS9"/>
<dbReference type="STRING" id="596151.DesfrDRAFT_1378"/>
<proteinExistence type="predicted"/>
<dbReference type="OrthoDB" id="5439975at2"/>
<dbReference type="Gene3D" id="2.60.120.200">
    <property type="match status" value="1"/>
</dbReference>